<keyword evidence="1" id="KW-0732">Signal</keyword>
<accession>A0ABX4EIE8</accession>
<dbReference type="RefSeq" id="WP_027453275.1">
    <property type="nucleotide sequence ID" value="NZ_BPTR01000001.1"/>
</dbReference>
<evidence type="ECO:0000256" key="1">
    <source>
        <dbReference type="SAM" id="SignalP"/>
    </source>
</evidence>
<gene>
    <name evidence="2" type="ORF">CIK91_05445</name>
</gene>
<feature type="chain" id="PRO_5045697431" description="Lipoprotein" evidence="1">
    <location>
        <begin position="27"/>
        <end position="183"/>
    </location>
</feature>
<comment type="caution">
    <text evidence="2">The sequence shown here is derived from an EMBL/GenBank/DDBJ whole genome shotgun (WGS) entry which is preliminary data.</text>
</comment>
<organism evidence="2 3">
    <name type="scientific">Segatella bryantii</name>
    <name type="common">Prevotella bryantii</name>
    <dbReference type="NCBI Taxonomy" id="77095"/>
    <lineage>
        <taxon>Bacteria</taxon>
        <taxon>Pseudomonadati</taxon>
        <taxon>Bacteroidota</taxon>
        <taxon>Bacteroidia</taxon>
        <taxon>Bacteroidales</taxon>
        <taxon>Prevotellaceae</taxon>
        <taxon>Segatella</taxon>
    </lineage>
</organism>
<name>A0ABX4EIE8_SEGBR</name>
<evidence type="ECO:0000313" key="3">
    <source>
        <dbReference type="Proteomes" id="UP000216189"/>
    </source>
</evidence>
<dbReference type="EMBL" id="NPJF01000026">
    <property type="protein sequence ID" value="OYP55785.1"/>
    <property type="molecule type" value="Genomic_DNA"/>
</dbReference>
<keyword evidence="3" id="KW-1185">Reference proteome</keyword>
<feature type="signal peptide" evidence="1">
    <location>
        <begin position="1"/>
        <end position="26"/>
    </location>
</feature>
<dbReference type="Proteomes" id="UP000216189">
    <property type="component" value="Unassembled WGS sequence"/>
</dbReference>
<proteinExistence type="predicted"/>
<protein>
    <recommendedName>
        <fullName evidence="4">Lipoprotein</fullName>
    </recommendedName>
</protein>
<evidence type="ECO:0008006" key="4">
    <source>
        <dbReference type="Google" id="ProtNLM"/>
    </source>
</evidence>
<sequence length="183" mass="20732">MKKIFNLVAAAIMVFTMSNCSTKQMATTTTAPAVDTTAIIQVEANREFLSIAEALQMMQDPSVAEKILPKYGYQFKKNYEIYRVNKYKAMFYKNCTLPKQTSTGAYLDLPKAQKKGTSSYVAISENVEIGVYNNKAYENLVNQILGTPGFTLAHDGYEQEYSNGTYSIYTYNPMRRIRIEKTL</sequence>
<evidence type="ECO:0000313" key="2">
    <source>
        <dbReference type="EMBL" id="OYP55785.1"/>
    </source>
</evidence>
<reference evidence="2 3" key="1">
    <citation type="submission" date="2017-08" db="EMBL/GenBank/DDBJ databases">
        <title>Comparative genomics of non-oral Prevotella species.</title>
        <authorList>
            <person name="Accetto T."/>
            <person name="Nograsek B."/>
            <person name="Avgustin G."/>
        </authorList>
    </citation>
    <scope>NUCLEOTIDE SEQUENCE [LARGE SCALE GENOMIC DNA]</scope>
    <source>
        <strain evidence="2 3">TC1-1</strain>
    </source>
</reference>